<evidence type="ECO:0000313" key="3">
    <source>
        <dbReference type="Proteomes" id="UP000306102"/>
    </source>
</evidence>
<organism evidence="2 3">
    <name type="scientific">Camellia sinensis var. sinensis</name>
    <name type="common">China tea</name>
    <dbReference type="NCBI Taxonomy" id="542762"/>
    <lineage>
        <taxon>Eukaryota</taxon>
        <taxon>Viridiplantae</taxon>
        <taxon>Streptophyta</taxon>
        <taxon>Embryophyta</taxon>
        <taxon>Tracheophyta</taxon>
        <taxon>Spermatophyta</taxon>
        <taxon>Magnoliopsida</taxon>
        <taxon>eudicotyledons</taxon>
        <taxon>Gunneridae</taxon>
        <taxon>Pentapetalae</taxon>
        <taxon>asterids</taxon>
        <taxon>Ericales</taxon>
        <taxon>Theaceae</taxon>
        <taxon>Camellia</taxon>
    </lineage>
</organism>
<dbReference type="EMBL" id="SDRB02012248">
    <property type="protein sequence ID" value="THF98248.1"/>
    <property type="molecule type" value="Genomic_DNA"/>
</dbReference>
<dbReference type="STRING" id="542762.A0A4S4D765"/>
<dbReference type="Proteomes" id="UP000306102">
    <property type="component" value="Unassembled WGS sequence"/>
</dbReference>
<gene>
    <name evidence="2" type="ORF">TEA_018347</name>
</gene>
<comment type="caution">
    <text evidence="2">The sequence shown here is derived from an EMBL/GenBank/DDBJ whole genome shotgun (WGS) entry which is preliminary data.</text>
</comment>
<keyword evidence="3" id="KW-1185">Reference proteome</keyword>
<proteinExistence type="predicted"/>
<reference evidence="2 3" key="1">
    <citation type="journal article" date="2018" name="Proc. Natl. Acad. Sci. U.S.A.">
        <title>Draft genome sequence of Camellia sinensis var. sinensis provides insights into the evolution of the tea genome and tea quality.</title>
        <authorList>
            <person name="Wei C."/>
            <person name="Yang H."/>
            <person name="Wang S."/>
            <person name="Zhao J."/>
            <person name="Liu C."/>
            <person name="Gao L."/>
            <person name="Xia E."/>
            <person name="Lu Y."/>
            <person name="Tai Y."/>
            <person name="She G."/>
            <person name="Sun J."/>
            <person name="Cao H."/>
            <person name="Tong W."/>
            <person name="Gao Q."/>
            <person name="Li Y."/>
            <person name="Deng W."/>
            <person name="Jiang X."/>
            <person name="Wang W."/>
            <person name="Chen Q."/>
            <person name="Zhang S."/>
            <person name="Li H."/>
            <person name="Wu J."/>
            <person name="Wang P."/>
            <person name="Li P."/>
            <person name="Shi C."/>
            <person name="Zheng F."/>
            <person name="Jian J."/>
            <person name="Huang B."/>
            <person name="Shan D."/>
            <person name="Shi M."/>
            <person name="Fang C."/>
            <person name="Yue Y."/>
            <person name="Li F."/>
            <person name="Li D."/>
            <person name="Wei S."/>
            <person name="Han B."/>
            <person name="Jiang C."/>
            <person name="Yin Y."/>
            <person name="Xia T."/>
            <person name="Zhang Z."/>
            <person name="Bennetzen J.L."/>
            <person name="Zhao S."/>
            <person name="Wan X."/>
        </authorList>
    </citation>
    <scope>NUCLEOTIDE SEQUENCE [LARGE SCALE GENOMIC DNA]</scope>
    <source>
        <strain evidence="3">cv. Shuchazao</strain>
        <tissue evidence="2">Leaf</tissue>
    </source>
</reference>
<dbReference type="PANTHER" id="PTHR36369:SF1">
    <property type="entry name" value="TRANSMEMBRANE PROTEIN"/>
    <property type="match status" value="1"/>
</dbReference>
<evidence type="ECO:0000313" key="2">
    <source>
        <dbReference type="EMBL" id="THF98248.1"/>
    </source>
</evidence>
<dbReference type="PANTHER" id="PTHR36369">
    <property type="entry name" value="TRANSMEMBRANE PROTEIN"/>
    <property type="match status" value="1"/>
</dbReference>
<accession>A0A4S4D765</accession>
<dbReference type="AlphaFoldDB" id="A0A4S4D765"/>
<protein>
    <submittedName>
        <fullName evidence="2">Uncharacterized protein</fullName>
    </submittedName>
</protein>
<name>A0A4S4D765_CAMSN</name>
<evidence type="ECO:0000256" key="1">
    <source>
        <dbReference type="SAM" id="MobiDB-lite"/>
    </source>
</evidence>
<feature type="region of interest" description="Disordered" evidence="1">
    <location>
        <begin position="85"/>
        <end position="112"/>
    </location>
</feature>
<sequence length="232" mass="25455">MKSYVIFSGLFKEKDAKKIKAKFGDSSIKAARKVGPDEFNFNWQKLTHALFDIGISVKSVLQMIWTWVAVITAAVSLWRIKASGGPTSDPDELPPPDTAALNSEPPSTSTESVAVASAPAVCAVETTEAVTRGKFTVYYEDDSEVDEGGDGDFGEVGCGGAENLCDGWKWKWEKEMKMRMGDEMGWYHYQDLTVLDGNVVRLWDGCKGRSSNNDINISFSQLVSQLVLCSDS</sequence>